<comment type="caution">
    <text evidence="1">The sequence shown here is derived from an EMBL/GenBank/DDBJ whole genome shotgun (WGS) entry which is preliminary data.</text>
</comment>
<dbReference type="SUPFAM" id="SSF56801">
    <property type="entry name" value="Acetyl-CoA synthetase-like"/>
    <property type="match status" value="1"/>
</dbReference>
<dbReference type="Pfam" id="PF00501">
    <property type="entry name" value="AMP-binding"/>
    <property type="match status" value="1"/>
</dbReference>
<dbReference type="Pfam" id="PF13193">
    <property type="entry name" value="AMP-binding_C"/>
    <property type="match status" value="1"/>
</dbReference>
<accession>A0A1F2PVI2</accession>
<dbReference type="InterPro" id="IPR050237">
    <property type="entry name" value="ATP-dep_AMP-bd_enzyme"/>
</dbReference>
<dbReference type="InterPro" id="IPR025110">
    <property type="entry name" value="AMP-bd_C"/>
</dbReference>
<protein>
    <submittedName>
        <fullName evidence="1">Fatty-acid--CoA ligase</fullName>
    </submittedName>
</protein>
<evidence type="ECO:0000313" key="1">
    <source>
        <dbReference type="EMBL" id="KAB2584887.1"/>
    </source>
</evidence>
<organism evidence="1 2">
    <name type="scientific">Rhodococcus erythropolis</name>
    <name type="common">Arthrobacter picolinophilus</name>
    <dbReference type="NCBI Taxonomy" id="1833"/>
    <lineage>
        <taxon>Bacteria</taxon>
        <taxon>Bacillati</taxon>
        <taxon>Actinomycetota</taxon>
        <taxon>Actinomycetes</taxon>
        <taxon>Mycobacteriales</taxon>
        <taxon>Nocardiaceae</taxon>
        <taxon>Rhodococcus</taxon>
        <taxon>Rhodococcus erythropolis group</taxon>
    </lineage>
</organism>
<dbReference type="PANTHER" id="PTHR43767:SF12">
    <property type="entry name" value="AMP-DEPENDENT SYNTHETASE AND LIGASE"/>
    <property type="match status" value="1"/>
</dbReference>
<dbReference type="Proteomes" id="UP000325576">
    <property type="component" value="Unassembled WGS sequence"/>
</dbReference>
<dbReference type="Gene3D" id="3.30.300.30">
    <property type="match status" value="1"/>
</dbReference>
<gene>
    <name evidence="1" type="ORF">BS297_13310</name>
</gene>
<sequence>MTLAWPTDMPRCLDYPTTGIDAVLAGAARAYPDRIALQDGDLALTFAELHDRAQRAAGGLRALGVQPGHVVALHMVNNLWYVVAYYGALCAGAAVAPVNPTLPPAGLRDQLDDVKARVVISHPETVGIVLAADAQCVDAVVCVSATPSAPATETVLPEGVRAFGDLLQAQPLVSYRVDPELVAHLQLTGGTTGRSKAVRVLNRNLVSNVIQMASWRSGLLTELDEFGGLRMQSTVDRGPHALVPGEGVNIAVAPLFHGLGLVGQNVSTLLGSTVVFTGRFDPDRMLADIERLGVTHITGSPAMYYALLASSRIGAHDLSSVRAINSGAAPFDTTSLRSLQTIFGNAWVTEGYGLSEATMGLTGAPLNSDVATPPDSVGVAIFDTELEIRDENSAVLGPGEVGEVWARGPQITDGYQSQPELTAVQFRDGWLATGDMGRLDDAGHLFLVGRSKDMIIYKGYNVYPQPLEEILCSHAAVAQAAVVGETVPVVGERVTAFVQLNRDFASESASDLQLLERELTDYVAAKVAPYQKVRSIRFVDRLPVTATGKIQKNILRNSLTVDTA</sequence>
<dbReference type="InterPro" id="IPR000873">
    <property type="entry name" value="AMP-dep_synth/lig_dom"/>
</dbReference>
<dbReference type="Gene3D" id="3.40.50.12780">
    <property type="entry name" value="N-terminal domain of ligase-like"/>
    <property type="match status" value="1"/>
</dbReference>
<reference evidence="1 2" key="1">
    <citation type="journal article" date="2017" name="Poromechanics V (2013)">
        <title>Genomic Characterization of the Arsenic-Tolerant Actinobacterium, &lt;i&gt;Rhodococcus erythropolis&lt;/i&gt; S43.</title>
        <authorList>
            <person name="Retamal-Morales G."/>
            <person name="Mehnert M."/>
            <person name="Schwabe R."/>
            <person name="Tischler D."/>
            <person name="Schloemann M."/>
            <person name="Levican G.J."/>
        </authorList>
    </citation>
    <scope>NUCLEOTIDE SEQUENCE [LARGE SCALE GENOMIC DNA]</scope>
    <source>
        <strain evidence="1 2">S43</strain>
    </source>
</reference>
<dbReference type="GO" id="GO:0016877">
    <property type="term" value="F:ligase activity, forming carbon-sulfur bonds"/>
    <property type="evidence" value="ECO:0007669"/>
    <property type="project" value="UniProtKB-ARBA"/>
</dbReference>
<keyword evidence="1" id="KW-0436">Ligase</keyword>
<dbReference type="RefSeq" id="WP_070386429.1">
    <property type="nucleotide sequence ID" value="NZ_LYPG01000072.1"/>
</dbReference>
<dbReference type="InterPro" id="IPR042099">
    <property type="entry name" value="ANL_N_sf"/>
</dbReference>
<dbReference type="InterPro" id="IPR020845">
    <property type="entry name" value="AMP-binding_CS"/>
</dbReference>
<dbReference type="PROSITE" id="PS00455">
    <property type="entry name" value="AMP_BINDING"/>
    <property type="match status" value="1"/>
</dbReference>
<dbReference type="InterPro" id="IPR045851">
    <property type="entry name" value="AMP-bd_C_sf"/>
</dbReference>
<dbReference type="PANTHER" id="PTHR43767">
    <property type="entry name" value="LONG-CHAIN-FATTY-ACID--COA LIGASE"/>
    <property type="match status" value="1"/>
</dbReference>
<dbReference type="EMBL" id="MRBO01000394">
    <property type="protein sequence ID" value="KAB2584887.1"/>
    <property type="molecule type" value="Genomic_DNA"/>
</dbReference>
<name>A0A1F2PVI2_RHOER</name>
<proteinExistence type="predicted"/>
<dbReference type="AlphaFoldDB" id="A0A1F2PVI2"/>
<evidence type="ECO:0000313" key="2">
    <source>
        <dbReference type="Proteomes" id="UP000325576"/>
    </source>
</evidence>